<keyword evidence="3" id="KW-1185">Reference proteome</keyword>
<name>A0ABY8A4F5_9ACTN</name>
<evidence type="ECO:0008006" key="4">
    <source>
        <dbReference type="Google" id="ProtNLM"/>
    </source>
</evidence>
<organism evidence="2 3">
    <name type="scientific">Streptomyces yunnanensis</name>
    <dbReference type="NCBI Taxonomy" id="156453"/>
    <lineage>
        <taxon>Bacteria</taxon>
        <taxon>Bacillati</taxon>
        <taxon>Actinomycetota</taxon>
        <taxon>Actinomycetes</taxon>
        <taxon>Kitasatosporales</taxon>
        <taxon>Streptomycetaceae</taxon>
        <taxon>Streptomyces</taxon>
    </lineage>
</organism>
<proteinExistence type="predicted"/>
<gene>
    <name evidence="2" type="ORF">MOV08_07750</name>
</gene>
<evidence type="ECO:0000256" key="1">
    <source>
        <dbReference type="SAM" id="MobiDB-lite"/>
    </source>
</evidence>
<dbReference type="Proteomes" id="UP001218629">
    <property type="component" value="Chromosome"/>
</dbReference>
<protein>
    <recommendedName>
        <fullName evidence="4">SlyX protein</fullName>
    </recommendedName>
</protein>
<accession>A0ABY8A4F5</accession>
<reference evidence="2 3" key="1">
    <citation type="submission" date="2022-03" db="EMBL/GenBank/DDBJ databases">
        <title>Streptomyces yunnanensis P86,complete genome.</title>
        <authorList>
            <person name="Chen S."/>
            <person name="Zhang Q."/>
        </authorList>
    </citation>
    <scope>NUCLEOTIDE SEQUENCE [LARGE SCALE GENOMIC DNA]</scope>
    <source>
        <strain evidence="2 3">P86</strain>
    </source>
</reference>
<evidence type="ECO:0000313" key="3">
    <source>
        <dbReference type="Proteomes" id="UP001218629"/>
    </source>
</evidence>
<evidence type="ECO:0000313" key="2">
    <source>
        <dbReference type="EMBL" id="WEB39186.1"/>
    </source>
</evidence>
<sequence length="84" mass="9503">MTGTDTAKPLLERIDAREQAVTDQAERVWTQIEELTAWLGELDEHLDHLRITRKTVLALADEPDTKQTRGSSPAPELPEHPAYQ</sequence>
<dbReference type="RefSeq" id="WP_275306813.1">
    <property type="nucleotide sequence ID" value="NZ_CP095749.1"/>
</dbReference>
<dbReference type="EMBL" id="CP095749">
    <property type="protein sequence ID" value="WEB39186.1"/>
    <property type="molecule type" value="Genomic_DNA"/>
</dbReference>
<feature type="region of interest" description="Disordered" evidence="1">
    <location>
        <begin position="60"/>
        <end position="84"/>
    </location>
</feature>